<proteinExistence type="predicted"/>
<evidence type="ECO:0000313" key="3">
    <source>
        <dbReference type="Proteomes" id="UP000015106"/>
    </source>
</evidence>
<sequence length="112" mass="12351">MTQGPTDGVRLSVKQSYGSSSLSCSQYLTQVPTSDDRGYLTSTPYIPSYHYSSLASPPRNAHRKDGYNINCDQCKEIYASEHQNLNNGKSVTPPESTQQGIPDYLEVSASFH</sequence>
<feature type="region of interest" description="Disordered" evidence="1">
    <location>
        <begin position="85"/>
        <end position="112"/>
    </location>
</feature>
<keyword evidence="3" id="KW-1185">Reference proteome</keyword>
<reference evidence="2" key="3">
    <citation type="submission" date="2022-06" db="UniProtKB">
        <authorList>
            <consortium name="EnsemblPlants"/>
        </authorList>
    </citation>
    <scope>IDENTIFICATION</scope>
</reference>
<evidence type="ECO:0000256" key="1">
    <source>
        <dbReference type="SAM" id="MobiDB-lite"/>
    </source>
</evidence>
<dbReference type="Proteomes" id="UP000015106">
    <property type="component" value="Chromosome 3"/>
</dbReference>
<reference evidence="2" key="2">
    <citation type="submission" date="2018-03" db="EMBL/GenBank/DDBJ databases">
        <title>The Triticum urartu genome reveals the dynamic nature of wheat genome evolution.</title>
        <authorList>
            <person name="Ling H."/>
            <person name="Ma B."/>
            <person name="Shi X."/>
            <person name="Liu H."/>
            <person name="Dong L."/>
            <person name="Sun H."/>
            <person name="Cao Y."/>
            <person name="Gao Q."/>
            <person name="Zheng S."/>
            <person name="Li Y."/>
            <person name="Yu Y."/>
            <person name="Du H."/>
            <person name="Qi M."/>
            <person name="Li Y."/>
            <person name="Yu H."/>
            <person name="Cui Y."/>
            <person name="Wang N."/>
            <person name="Chen C."/>
            <person name="Wu H."/>
            <person name="Zhao Y."/>
            <person name="Zhang J."/>
            <person name="Li Y."/>
            <person name="Zhou W."/>
            <person name="Zhang B."/>
            <person name="Hu W."/>
            <person name="Eijk M."/>
            <person name="Tang J."/>
            <person name="Witsenboer H."/>
            <person name="Zhao S."/>
            <person name="Li Z."/>
            <person name="Zhang A."/>
            <person name="Wang D."/>
            <person name="Liang C."/>
        </authorList>
    </citation>
    <scope>NUCLEOTIDE SEQUENCE [LARGE SCALE GENOMIC DNA]</scope>
    <source>
        <strain evidence="2">cv. G1812</strain>
    </source>
</reference>
<organism evidence="2 3">
    <name type="scientific">Triticum urartu</name>
    <name type="common">Red wild einkorn</name>
    <name type="synonym">Crithodium urartu</name>
    <dbReference type="NCBI Taxonomy" id="4572"/>
    <lineage>
        <taxon>Eukaryota</taxon>
        <taxon>Viridiplantae</taxon>
        <taxon>Streptophyta</taxon>
        <taxon>Embryophyta</taxon>
        <taxon>Tracheophyta</taxon>
        <taxon>Spermatophyta</taxon>
        <taxon>Magnoliopsida</taxon>
        <taxon>Liliopsida</taxon>
        <taxon>Poales</taxon>
        <taxon>Poaceae</taxon>
        <taxon>BOP clade</taxon>
        <taxon>Pooideae</taxon>
        <taxon>Triticodae</taxon>
        <taxon>Triticeae</taxon>
        <taxon>Triticinae</taxon>
        <taxon>Triticum</taxon>
    </lineage>
</organism>
<accession>A0A8R7TZ94</accession>
<dbReference type="Gramene" id="TuG1812G0300004300.01.T01">
    <property type="protein sequence ID" value="TuG1812G0300004300.01.T01.cds412565"/>
    <property type="gene ID" value="TuG1812G0300004300.01"/>
</dbReference>
<name>A0A8R7TZ94_TRIUA</name>
<dbReference type="AlphaFoldDB" id="A0A8R7TZ94"/>
<feature type="compositionally biased region" description="Polar residues" evidence="1">
    <location>
        <begin position="85"/>
        <end position="100"/>
    </location>
</feature>
<evidence type="ECO:0000313" key="2">
    <source>
        <dbReference type="EnsemblPlants" id="TuG1812G0300004300.01.T01.cds412565"/>
    </source>
</evidence>
<reference evidence="3" key="1">
    <citation type="journal article" date="2013" name="Nature">
        <title>Draft genome of the wheat A-genome progenitor Triticum urartu.</title>
        <authorList>
            <person name="Ling H.Q."/>
            <person name="Zhao S."/>
            <person name="Liu D."/>
            <person name="Wang J."/>
            <person name="Sun H."/>
            <person name="Zhang C."/>
            <person name="Fan H."/>
            <person name="Li D."/>
            <person name="Dong L."/>
            <person name="Tao Y."/>
            <person name="Gao C."/>
            <person name="Wu H."/>
            <person name="Li Y."/>
            <person name="Cui Y."/>
            <person name="Guo X."/>
            <person name="Zheng S."/>
            <person name="Wang B."/>
            <person name="Yu K."/>
            <person name="Liang Q."/>
            <person name="Yang W."/>
            <person name="Lou X."/>
            <person name="Chen J."/>
            <person name="Feng M."/>
            <person name="Jian J."/>
            <person name="Zhang X."/>
            <person name="Luo G."/>
            <person name="Jiang Y."/>
            <person name="Liu J."/>
            <person name="Wang Z."/>
            <person name="Sha Y."/>
            <person name="Zhang B."/>
            <person name="Wu H."/>
            <person name="Tang D."/>
            <person name="Shen Q."/>
            <person name="Xue P."/>
            <person name="Zou S."/>
            <person name="Wang X."/>
            <person name="Liu X."/>
            <person name="Wang F."/>
            <person name="Yang Y."/>
            <person name="An X."/>
            <person name="Dong Z."/>
            <person name="Zhang K."/>
            <person name="Zhang X."/>
            <person name="Luo M.C."/>
            <person name="Dvorak J."/>
            <person name="Tong Y."/>
            <person name="Wang J."/>
            <person name="Yang H."/>
            <person name="Li Z."/>
            <person name="Wang D."/>
            <person name="Zhang A."/>
            <person name="Wang J."/>
        </authorList>
    </citation>
    <scope>NUCLEOTIDE SEQUENCE</scope>
    <source>
        <strain evidence="3">cv. G1812</strain>
    </source>
</reference>
<protein>
    <submittedName>
        <fullName evidence="2">Uncharacterized protein</fullName>
    </submittedName>
</protein>
<dbReference type="EnsemblPlants" id="TuG1812G0300004300.01.T01">
    <property type="protein sequence ID" value="TuG1812G0300004300.01.T01.cds412565"/>
    <property type="gene ID" value="TuG1812G0300004300.01"/>
</dbReference>